<dbReference type="AlphaFoldDB" id="A0A970B7U2"/>
<accession>A0A970B7U2</accession>
<evidence type="ECO:0000259" key="2">
    <source>
        <dbReference type="PROSITE" id="PS50995"/>
    </source>
</evidence>
<evidence type="ECO:0000313" key="4">
    <source>
        <dbReference type="Proteomes" id="UP000653472"/>
    </source>
</evidence>
<feature type="region of interest" description="Disordered" evidence="1">
    <location>
        <begin position="154"/>
        <end position="176"/>
    </location>
</feature>
<dbReference type="Proteomes" id="UP000653472">
    <property type="component" value="Unassembled WGS sequence"/>
</dbReference>
<dbReference type="PANTHER" id="PTHR33164">
    <property type="entry name" value="TRANSCRIPTIONAL REGULATOR, MARR FAMILY"/>
    <property type="match status" value="1"/>
</dbReference>
<dbReference type="PANTHER" id="PTHR33164:SF107">
    <property type="entry name" value="TRANSCRIPTIONAL REGULATORY PROTEIN"/>
    <property type="match status" value="1"/>
</dbReference>
<evidence type="ECO:0000256" key="1">
    <source>
        <dbReference type="SAM" id="MobiDB-lite"/>
    </source>
</evidence>
<name>A0A970B7U2_9GAMM</name>
<reference evidence="3" key="1">
    <citation type="submission" date="2020-03" db="EMBL/GenBank/DDBJ databases">
        <title>Solimonas marina sp. nov., isolated from deep seawater of the Pacific Ocean.</title>
        <authorList>
            <person name="Liu X."/>
            <person name="Lai Q."/>
            <person name="Sun F."/>
            <person name="Gai Y."/>
            <person name="Li G."/>
            <person name="Shao Z."/>
        </authorList>
    </citation>
    <scope>NUCLEOTIDE SEQUENCE</scope>
    <source>
        <strain evidence="3">C16B3</strain>
    </source>
</reference>
<dbReference type="EMBL" id="JAAVXB010000013">
    <property type="protein sequence ID" value="NKF24263.1"/>
    <property type="molecule type" value="Genomic_DNA"/>
</dbReference>
<dbReference type="SUPFAM" id="SSF46785">
    <property type="entry name" value="Winged helix' DNA-binding domain"/>
    <property type="match status" value="1"/>
</dbReference>
<proteinExistence type="predicted"/>
<organism evidence="3 4">
    <name type="scientific">Solimonas marina</name>
    <dbReference type="NCBI Taxonomy" id="2714601"/>
    <lineage>
        <taxon>Bacteria</taxon>
        <taxon>Pseudomonadati</taxon>
        <taxon>Pseudomonadota</taxon>
        <taxon>Gammaproteobacteria</taxon>
        <taxon>Nevskiales</taxon>
        <taxon>Nevskiaceae</taxon>
        <taxon>Solimonas</taxon>
    </lineage>
</organism>
<dbReference type="RefSeq" id="WP_168149588.1">
    <property type="nucleotide sequence ID" value="NZ_JAAVXB010000013.1"/>
</dbReference>
<dbReference type="PROSITE" id="PS50995">
    <property type="entry name" value="HTH_MARR_2"/>
    <property type="match status" value="1"/>
</dbReference>
<gene>
    <name evidence="3" type="ORF">G7Y82_18275</name>
</gene>
<dbReference type="PRINTS" id="PR00598">
    <property type="entry name" value="HTHMARR"/>
</dbReference>
<sequence>MRTPDTNLKRNIPEPKIVDGLVQLSTLVQAVLARAADSFDLSVLQGRLLGVLRDREPTMAQLRLLLNLDKSSTTGLIDRAERRGLVCRSPVLEDGRSFRVTLTNEGRKLAAALVAKVSAQVGELTDDLSDTNRHRLSLLADAIVQRHAAAHGIDLSTTITPPDAVHGQRPQKGKHQ</sequence>
<keyword evidence="4" id="KW-1185">Reference proteome</keyword>
<dbReference type="GO" id="GO:0006950">
    <property type="term" value="P:response to stress"/>
    <property type="evidence" value="ECO:0007669"/>
    <property type="project" value="TreeGrafter"/>
</dbReference>
<protein>
    <submittedName>
        <fullName evidence="3">MarR family transcriptional regulator</fullName>
    </submittedName>
</protein>
<evidence type="ECO:0000313" key="3">
    <source>
        <dbReference type="EMBL" id="NKF24263.1"/>
    </source>
</evidence>
<dbReference type="InterPro" id="IPR036388">
    <property type="entry name" value="WH-like_DNA-bd_sf"/>
</dbReference>
<dbReference type="InterPro" id="IPR039422">
    <property type="entry name" value="MarR/SlyA-like"/>
</dbReference>
<dbReference type="Pfam" id="PF12802">
    <property type="entry name" value="MarR_2"/>
    <property type="match status" value="1"/>
</dbReference>
<dbReference type="Gene3D" id="1.10.10.10">
    <property type="entry name" value="Winged helix-like DNA-binding domain superfamily/Winged helix DNA-binding domain"/>
    <property type="match status" value="1"/>
</dbReference>
<feature type="domain" description="HTH marR-type" evidence="2">
    <location>
        <begin position="14"/>
        <end position="145"/>
    </location>
</feature>
<dbReference type="InterPro" id="IPR000835">
    <property type="entry name" value="HTH_MarR-typ"/>
</dbReference>
<comment type="caution">
    <text evidence="3">The sequence shown here is derived from an EMBL/GenBank/DDBJ whole genome shotgun (WGS) entry which is preliminary data.</text>
</comment>
<dbReference type="GO" id="GO:0003700">
    <property type="term" value="F:DNA-binding transcription factor activity"/>
    <property type="evidence" value="ECO:0007669"/>
    <property type="project" value="InterPro"/>
</dbReference>
<dbReference type="SMART" id="SM00347">
    <property type="entry name" value="HTH_MARR"/>
    <property type="match status" value="1"/>
</dbReference>
<dbReference type="InterPro" id="IPR036390">
    <property type="entry name" value="WH_DNA-bd_sf"/>
</dbReference>